<dbReference type="AlphaFoldDB" id="A0A222VUY5"/>
<dbReference type="KEGG" id="pmad:BAY61_24935"/>
<keyword evidence="2" id="KW-1185">Reference proteome</keyword>
<sequence length="292" mass="31390">MSYDFAGAREFLGTHARPLERRLAELWFDGVGGAVDAVLSTLSGYRNADGGLGYALEPDVRDPGSQPVAVDFALGVVEWILDAPSTESRAAAKVTEFASGLVPYLRSVSVDGGLPIVLPSLAAHPHAAHWGDGRFPPSLNPTAGIVARLRKAGVDDPWLDEADSFCREKIETLDGKLDGHTALNVLCFLSESSSPWARQQLTAFADTVADWSLFHLYPGEGYGVTPLEVAPAPGPLRALFPSDAIEAHLAELEAEQQDDGGWPLSWAPPGPMAELEWRGWRTLQAIRTLSAR</sequence>
<accession>A0A222VUY5</accession>
<proteinExistence type="predicted"/>
<name>A0A222VUY5_9PSEU</name>
<dbReference type="OrthoDB" id="3286086at2"/>
<protein>
    <submittedName>
        <fullName evidence="1">Uncharacterized protein</fullName>
    </submittedName>
</protein>
<evidence type="ECO:0000313" key="2">
    <source>
        <dbReference type="Proteomes" id="UP000199494"/>
    </source>
</evidence>
<dbReference type="EMBL" id="FMZE01000007">
    <property type="protein sequence ID" value="SDD29776.1"/>
    <property type="molecule type" value="Genomic_DNA"/>
</dbReference>
<gene>
    <name evidence="1" type="ORF">SAMN05421630_107178</name>
</gene>
<dbReference type="STRING" id="530584.SAMN05421630_107178"/>
<evidence type="ECO:0000313" key="1">
    <source>
        <dbReference type="EMBL" id="SDD29776.1"/>
    </source>
</evidence>
<dbReference type="Proteomes" id="UP000199494">
    <property type="component" value="Unassembled WGS sequence"/>
</dbReference>
<reference evidence="1 2" key="1">
    <citation type="submission" date="2016-10" db="EMBL/GenBank/DDBJ databases">
        <authorList>
            <person name="de Groot N.N."/>
        </authorList>
    </citation>
    <scope>NUCLEOTIDE SEQUENCE [LARGE SCALE GENOMIC DNA]</scope>
    <source>
        <strain evidence="1 2">CGMCC 4.5506</strain>
    </source>
</reference>
<dbReference type="RefSeq" id="WP_091807028.1">
    <property type="nucleotide sequence ID" value="NZ_CP016353.1"/>
</dbReference>
<organism evidence="1 2">
    <name type="scientific">Prauserella marina</name>
    <dbReference type="NCBI Taxonomy" id="530584"/>
    <lineage>
        <taxon>Bacteria</taxon>
        <taxon>Bacillati</taxon>
        <taxon>Actinomycetota</taxon>
        <taxon>Actinomycetes</taxon>
        <taxon>Pseudonocardiales</taxon>
        <taxon>Pseudonocardiaceae</taxon>
        <taxon>Prauserella</taxon>
    </lineage>
</organism>